<organism evidence="2 3">
    <name type="scientific">Polychaeton citri CBS 116435</name>
    <dbReference type="NCBI Taxonomy" id="1314669"/>
    <lineage>
        <taxon>Eukaryota</taxon>
        <taxon>Fungi</taxon>
        <taxon>Dikarya</taxon>
        <taxon>Ascomycota</taxon>
        <taxon>Pezizomycotina</taxon>
        <taxon>Dothideomycetes</taxon>
        <taxon>Dothideomycetidae</taxon>
        <taxon>Capnodiales</taxon>
        <taxon>Capnodiaceae</taxon>
        <taxon>Polychaeton</taxon>
    </lineage>
</organism>
<gene>
    <name evidence="2" type="ORF">K431DRAFT_983</name>
</gene>
<dbReference type="EMBL" id="MU003765">
    <property type="protein sequence ID" value="KAF2726092.1"/>
    <property type="molecule type" value="Genomic_DNA"/>
</dbReference>
<dbReference type="Proteomes" id="UP000799441">
    <property type="component" value="Unassembled WGS sequence"/>
</dbReference>
<evidence type="ECO:0000313" key="2">
    <source>
        <dbReference type="EMBL" id="KAF2726092.1"/>
    </source>
</evidence>
<comment type="caution">
    <text evidence="2">The sequence shown here is derived from an EMBL/GenBank/DDBJ whole genome shotgun (WGS) entry which is preliminary data.</text>
</comment>
<reference evidence="2" key="1">
    <citation type="journal article" date="2020" name="Stud. Mycol.">
        <title>101 Dothideomycetes genomes: a test case for predicting lifestyles and emergence of pathogens.</title>
        <authorList>
            <person name="Haridas S."/>
            <person name="Albert R."/>
            <person name="Binder M."/>
            <person name="Bloem J."/>
            <person name="Labutti K."/>
            <person name="Salamov A."/>
            <person name="Andreopoulos B."/>
            <person name="Baker S."/>
            <person name="Barry K."/>
            <person name="Bills G."/>
            <person name="Bluhm B."/>
            <person name="Cannon C."/>
            <person name="Castanera R."/>
            <person name="Culley D."/>
            <person name="Daum C."/>
            <person name="Ezra D."/>
            <person name="Gonzalez J."/>
            <person name="Henrissat B."/>
            <person name="Kuo A."/>
            <person name="Liang C."/>
            <person name="Lipzen A."/>
            <person name="Lutzoni F."/>
            <person name="Magnuson J."/>
            <person name="Mondo S."/>
            <person name="Nolan M."/>
            <person name="Ohm R."/>
            <person name="Pangilinan J."/>
            <person name="Park H.-J."/>
            <person name="Ramirez L."/>
            <person name="Alfaro M."/>
            <person name="Sun H."/>
            <person name="Tritt A."/>
            <person name="Yoshinaga Y."/>
            <person name="Zwiers L.-H."/>
            <person name="Turgeon B."/>
            <person name="Goodwin S."/>
            <person name="Spatafora J."/>
            <person name="Crous P."/>
            <person name="Grigoriev I."/>
        </authorList>
    </citation>
    <scope>NUCLEOTIDE SEQUENCE</scope>
    <source>
        <strain evidence="2">CBS 116435</strain>
    </source>
</reference>
<feature type="compositionally biased region" description="Basic and acidic residues" evidence="1">
    <location>
        <begin position="45"/>
        <end position="54"/>
    </location>
</feature>
<accession>A0A9P4QF23</accession>
<dbReference type="AlphaFoldDB" id="A0A9P4QF23"/>
<feature type="region of interest" description="Disordered" evidence="1">
    <location>
        <begin position="39"/>
        <end position="63"/>
    </location>
</feature>
<evidence type="ECO:0000313" key="3">
    <source>
        <dbReference type="Proteomes" id="UP000799441"/>
    </source>
</evidence>
<evidence type="ECO:0000256" key="1">
    <source>
        <dbReference type="SAM" id="MobiDB-lite"/>
    </source>
</evidence>
<name>A0A9P4QF23_9PEZI</name>
<proteinExistence type="predicted"/>
<protein>
    <submittedName>
        <fullName evidence="2">Uncharacterized protein</fullName>
    </submittedName>
</protein>
<sequence>MSIWSFLVFKNNTNNNNNNITSTLPPAFECRGWKQISSSRLSSQSDRRGSDERPCATPWLGDGLEPHEGHGSHVIACLVTPSLRFHAARSTEDDARSFGDRAPVVRAKAIDSQQILLSAKITTSSVPRHTIAVSMYLTHRTDPAVRLNAIPEKPRMALTRCHTPSSRAHAAILPSRLFTNTKSTRPVTTSSPVR</sequence>
<keyword evidence="3" id="KW-1185">Reference proteome</keyword>